<feature type="transmembrane region" description="Helical" evidence="5">
    <location>
        <begin position="674"/>
        <end position="693"/>
    </location>
</feature>
<dbReference type="InterPro" id="IPR023908">
    <property type="entry name" value="xxxLxxG_rpt"/>
</dbReference>
<dbReference type="RefSeq" id="WP_181459589.1">
    <property type="nucleotide sequence ID" value="NZ_JACEGE010000003.1"/>
</dbReference>
<dbReference type="NCBIfam" id="TIGR03061">
    <property type="entry name" value="pip_yhgE_Nterm"/>
    <property type="match status" value="1"/>
</dbReference>
<dbReference type="EMBL" id="JACEGE010000003">
    <property type="protein sequence ID" value="MBA2795202.1"/>
    <property type="molecule type" value="Genomic_DNA"/>
</dbReference>
<gene>
    <name evidence="7" type="ORF">H1B29_01660</name>
</gene>
<feature type="transmembrane region" description="Helical" evidence="5">
    <location>
        <begin position="575"/>
        <end position="595"/>
    </location>
</feature>
<evidence type="ECO:0000256" key="4">
    <source>
        <dbReference type="ARBA" id="ARBA00023136"/>
    </source>
</evidence>
<dbReference type="InterPro" id="IPR013525">
    <property type="entry name" value="ABC2_TM"/>
</dbReference>
<dbReference type="InterPro" id="IPR017500">
    <property type="entry name" value="Phage_infect_YhgE_N"/>
</dbReference>
<dbReference type="NCBIfam" id="TIGR03062">
    <property type="entry name" value="pip_yhgE_Cterm"/>
    <property type="match status" value="1"/>
</dbReference>
<dbReference type="InterPro" id="IPR051328">
    <property type="entry name" value="T7SS_ABC-Transporter"/>
</dbReference>
<keyword evidence="4 5" id="KW-0472">Membrane</keyword>
<reference evidence="7 8" key="1">
    <citation type="submission" date="2020-07" db="EMBL/GenBank/DDBJ databases">
        <title>Molecular and genomic characterization of Streptococcus porcinus isolated from diseased swine in Brazil.</title>
        <authorList>
            <person name="Moreno L.Z."/>
            <person name="Matajira C.E.C."/>
            <person name="Poor A.P."/>
            <person name="Dutra M.C."/>
            <person name="Moreno A.M."/>
        </authorList>
    </citation>
    <scope>NUCLEOTIDE SEQUENCE [LARGE SCALE GENOMIC DNA]</scope>
    <source>
        <strain evidence="7 8">SP0816-2</strain>
    </source>
</reference>
<protein>
    <submittedName>
        <fullName evidence="7">YhgE/Pip domain-containing protein</fullName>
    </submittedName>
</protein>
<dbReference type="Proteomes" id="UP000524462">
    <property type="component" value="Unassembled WGS sequence"/>
</dbReference>
<proteinExistence type="predicted"/>
<evidence type="ECO:0000256" key="3">
    <source>
        <dbReference type="ARBA" id="ARBA00022989"/>
    </source>
</evidence>
<evidence type="ECO:0000256" key="5">
    <source>
        <dbReference type="SAM" id="Phobius"/>
    </source>
</evidence>
<dbReference type="GO" id="GO:0016020">
    <property type="term" value="C:membrane"/>
    <property type="evidence" value="ECO:0007669"/>
    <property type="project" value="UniProtKB-SubCell"/>
</dbReference>
<evidence type="ECO:0000313" key="8">
    <source>
        <dbReference type="Proteomes" id="UP000524462"/>
    </source>
</evidence>
<organism evidence="7 8">
    <name type="scientific">Streptococcus porcinus</name>
    <dbReference type="NCBI Taxonomy" id="1340"/>
    <lineage>
        <taxon>Bacteria</taxon>
        <taxon>Bacillati</taxon>
        <taxon>Bacillota</taxon>
        <taxon>Bacilli</taxon>
        <taxon>Lactobacillales</taxon>
        <taxon>Streptococcaceae</taxon>
        <taxon>Streptococcus</taxon>
    </lineage>
</organism>
<dbReference type="PANTHER" id="PTHR43077:SF5">
    <property type="entry name" value="PHAGE INFECTION PROTEIN"/>
    <property type="match status" value="1"/>
</dbReference>
<name>A0A7V9WQF4_STRPO</name>
<dbReference type="InterPro" id="IPR017501">
    <property type="entry name" value="Phage_infect_YhgE_C"/>
</dbReference>
<feature type="transmembrane region" description="Helical" evidence="5">
    <location>
        <begin position="726"/>
        <end position="748"/>
    </location>
</feature>
<keyword evidence="3 5" id="KW-1133">Transmembrane helix</keyword>
<feature type="transmembrane region" description="Helical" evidence="5">
    <location>
        <begin position="615"/>
        <end position="635"/>
    </location>
</feature>
<comment type="caution">
    <text evidence="7">The sequence shown here is derived from an EMBL/GenBank/DDBJ whole genome shotgun (WGS) entry which is preliminary data.</text>
</comment>
<dbReference type="NCBIfam" id="TIGR03057">
    <property type="entry name" value="xxxLxxG_by_4"/>
    <property type="match status" value="2"/>
</dbReference>
<accession>A0A7V9WQF4</accession>
<evidence type="ECO:0000256" key="1">
    <source>
        <dbReference type="ARBA" id="ARBA00004141"/>
    </source>
</evidence>
<comment type="subcellular location">
    <subcellularLocation>
        <location evidence="1">Membrane</location>
        <topology evidence="1">Multi-pass membrane protein</topology>
    </subcellularLocation>
</comment>
<evidence type="ECO:0000313" key="7">
    <source>
        <dbReference type="EMBL" id="MBA2795202.1"/>
    </source>
</evidence>
<dbReference type="Gene3D" id="3.40.1710.10">
    <property type="entry name" value="abc type-2 transporter like domain"/>
    <property type="match status" value="1"/>
</dbReference>
<keyword evidence="2 5" id="KW-0812">Transmembrane</keyword>
<dbReference type="Pfam" id="PF12698">
    <property type="entry name" value="ABC2_membrane_3"/>
    <property type="match status" value="1"/>
</dbReference>
<sequence length="754" mass="79858">MLEELKALLKNPKLIITMIGVALVPALYNLSFLGSMWDPYGRVEDLPIAVVNHDREAKLDQKDLHIGNDMVDKMSKNKDLDYHFVSEKKAENGLRDGKYYMIVTLPKDLSKKATTLLEKNPEKLVIQYQTSRGHGMVASKMSEAAMAKLKSSVSDNISRTYTTSVFQSMSNLQTGLKDASTGSGQLVQGANDAKVGSQEITTNLGSLASGSQSLKQGVSQLNSGLVTYTGGVNQLNNGISKFSSQLPLYLDAISQLSNGASQLTDGLSKLSSETTMSQEETQGIQALQVGLPQLNNAIQELNTAVSGLSLPNTADLMGALTGISDLAQEIIATEATTANSKLASLQATSTYKSLSPEQQAELNNAISGTPSQATAGAQTIVNTITVLKPKLSNLPSNSNTGQLSQLQASVNKIANVSNQALPQASTALTKLSTGVKAVNNGVTNQLLPGSNKLSSALASLNSKNQEILTGLTAISSGSTQLNANSNALLDGTQKLAVGTNTLSQGALQLTNGSAKLTDGLTSMSNGLSTLQLSLAEASHKLNLVSVKEKNAKAVASPVALSEKDKDNVKTNGIGMAPYMIAVSLMVVALSTNVIFATSLSGRPVKDRWDWAKQKFIINGFISTLSSLILYGAIQFLGFEANYELKTLTFIILSGWTLMALVTALVGWDDRYGSFASLAMLLLQVGSSGGSYPIELSGRFFQTLHPYLPMSYIVSGLRETISLNGHIGLEVSILTGFLVGFLALALIIYRPKGSQ</sequence>
<feature type="domain" description="ABC-2 type transporter transmembrane" evidence="6">
    <location>
        <begin position="15"/>
        <end position="202"/>
    </location>
</feature>
<dbReference type="AlphaFoldDB" id="A0A7V9WQF4"/>
<dbReference type="PANTHER" id="PTHR43077">
    <property type="entry name" value="TRANSPORT PERMEASE YVFS-RELATED"/>
    <property type="match status" value="1"/>
</dbReference>
<evidence type="ECO:0000259" key="6">
    <source>
        <dbReference type="Pfam" id="PF12698"/>
    </source>
</evidence>
<feature type="transmembrane region" description="Helical" evidence="5">
    <location>
        <begin position="647"/>
        <end position="667"/>
    </location>
</feature>
<evidence type="ECO:0000256" key="2">
    <source>
        <dbReference type="ARBA" id="ARBA00022692"/>
    </source>
</evidence>